<comment type="caution">
    <text evidence="1">The sequence shown here is derived from an EMBL/GenBank/DDBJ whole genome shotgun (WGS) entry which is preliminary data.</text>
</comment>
<dbReference type="InterPro" id="IPR036396">
    <property type="entry name" value="Cyt_P450_sf"/>
</dbReference>
<reference evidence="1 2" key="1">
    <citation type="journal article" date="2016" name="PLoS Pathog.">
        <title>Biosynthesis of antibiotic leucinostatins in bio-control fungus Purpureocillium lilacinum and their inhibition on phytophthora revealed by genome mining.</title>
        <authorList>
            <person name="Wang G."/>
            <person name="Liu Z."/>
            <person name="Lin R."/>
            <person name="Li E."/>
            <person name="Mao Z."/>
            <person name="Ling J."/>
            <person name="Yang Y."/>
            <person name="Yin W.B."/>
            <person name="Xie B."/>
        </authorList>
    </citation>
    <scope>NUCLEOTIDE SEQUENCE [LARGE SCALE GENOMIC DNA]</scope>
    <source>
        <strain evidence="1">170</strain>
    </source>
</reference>
<organism evidence="1 2">
    <name type="scientific">Pochonia chlamydosporia 170</name>
    <dbReference type="NCBI Taxonomy" id="1380566"/>
    <lineage>
        <taxon>Eukaryota</taxon>
        <taxon>Fungi</taxon>
        <taxon>Dikarya</taxon>
        <taxon>Ascomycota</taxon>
        <taxon>Pezizomycotina</taxon>
        <taxon>Sordariomycetes</taxon>
        <taxon>Hypocreomycetidae</taxon>
        <taxon>Hypocreales</taxon>
        <taxon>Clavicipitaceae</taxon>
        <taxon>Pochonia</taxon>
    </lineage>
</organism>
<accession>A0A219AR69</accession>
<dbReference type="GO" id="GO:0016705">
    <property type="term" value="F:oxidoreductase activity, acting on paired donors, with incorporation or reduction of molecular oxygen"/>
    <property type="evidence" value="ECO:0007669"/>
    <property type="project" value="InterPro"/>
</dbReference>
<dbReference type="SUPFAM" id="SSF48264">
    <property type="entry name" value="Cytochrome P450"/>
    <property type="match status" value="1"/>
</dbReference>
<dbReference type="GO" id="GO:0020037">
    <property type="term" value="F:heme binding"/>
    <property type="evidence" value="ECO:0007669"/>
    <property type="project" value="InterPro"/>
</dbReference>
<dbReference type="RefSeq" id="XP_022285696.1">
    <property type="nucleotide sequence ID" value="XM_022429277.1"/>
</dbReference>
<dbReference type="GeneID" id="33936525"/>
<sequence>MHEKYGPIVRINPEEVHINDADYYDEVYTGATRKRDKWHVFARQTGWPESGFGTPNHDLHRIRRAALNPFFSKVKVRSLQPRIEKVLDSLAQRLEGFLNSGEPLSMSSAYAAAINGNDILSALLFKRNDSA</sequence>
<evidence type="ECO:0008006" key="3">
    <source>
        <dbReference type="Google" id="ProtNLM"/>
    </source>
</evidence>
<dbReference type="AlphaFoldDB" id="A0A219AR69"/>
<dbReference type="GO" id="GO:0005506">
    <property type="term" value="F:iron ion binding"/>
    <property type="evidence" value="ECO:0007669"/>
    <property type="project" value="InterPro"/>
</dbReference>
<dbReference type="OrthoDB" id="3945418at2759"/>
<evidence type="ECO:0000313" key="2">
    <source>
        <dbReference type="Proteomes" id="UP000078397"/>
    </source>
</evidence>
<dbReference type="EMBL" id="LSBJ02000002">
    <property type="protein sequence ID" value="OWT43256.1"/>
    <property type="molecule type" value="Genomic_DNA"/>
</dbReference>
<evidence type="ECO:0000313" key="1">
    <source>
        <dbReference type="EMBL" id="OWT43256.1"/>
    </source>
</evidence>
<gene>
    <name evidence="1" type="ORF">VFPPC_17581</name>
</gene>
<dbReference type="KEGG" id="pchm:VFPPC_17581"/>
<dbReference type="Proteomes" id="UP000078397">
    <property type="component" value="Unassembled WGS sequence"/>
</dbReference>
<name>A0A219AR69_METCM</name>
<keyword evidence="2" id="KW-1185">Reference proteome</keyword>
<dbReference type="Gene3D" id="1.10.630.10">
    <property type="entry name" value="Cytochrome P450"/>
    <property type="match status" value="1"/>
</dbReference>
<protein>
    <recommendedName>
        <fullName evidence="3">Cytochrome P450</fullName>
    </recommendedName>
</protein>
<dbReference type="STRING" id="1380566.A0A219AR69"/>
<proteinExistence type="predicted"/>
<dbReference type="GO" id="GO:0004497">
    <property type="term" value="F:monooxygenase activity"/>
    <property type="evidence" value="ECO:0007669"/>
    <property type="project" value="InterPro"/>
</dbReference>